<dbReference type="EMBL" id="CP042261">
    <property type="protein sequence ID" value="QDY68270.1"/>
    <property type="molecule type" value="Genomic_DNA"/>
</dbReference>
<dbReference type="KEGG" id="lit:FPZ52_00640"/>
<keyword evidence="3" id="KW-1185">Reference proteome</keyword>
<keyword evidence="2" id="KW-0418">Kinase</keyword>
<dbReference type="Gene3D" id="3.40.50.300">
    <property type="entry name" value="P-loop containing nucleotide triphosphate hydrolases"/>
    <property type="match status" value="1"/>
</dbReference>
<dbReference type="GO" id="GO:0000155">
    <property type="term" value="F:phosphorelay sensor kinase activity"/>
    <property type="evidence" value="ECO:0007669"/>
    <property type="project" value="InterPro"/>
</dbReference>
<dbReference type="GO" id="GO:0006109">
    <property type="term" value="P:regulation of carbohydrate metabolic process"/>
    <property type="evidence" value="ECO:0007669"/>
    <property type="project" value="InterPro"/>
</dbReference>
<evidence type="ECO:0000259" key="1">
    <source>
        <dbReference type="Pfam" id="PF07475"/>
    </source>
</evidence>
<dbReference type="OrthoDB" id="8326226at2"/>
<dbReference type="GO" id="GO:0005524">
    <property type="term" value="F:ATP binding"/>
    <property type="evidence" value="ECO:0007669"/>
    <property type="project" value="InterPro"/>
</dbReference>
<name>A0A5B8J211_9RHOB</name>
<gene>
    <name evidence="2" type="ORF">FPZ52_00640</name>
</gene>
<proteinExistence type="predicted"/>
<accession>A0A5B8J211</accession>
<dbReference type="Pfam" id="PF07475">
    <property type="entry name" value="Hpr_kinase_C"/>
    <property type="match status" value="1"/>
</dbReference>
<sequence length="139" mass="14837">MTDEIILHASTVVYNGHGLLIEGPSGSGKSSLALSLLALGADLVADDRTKVFLGEAENRPMVVAPRTLPALIEARGVGLLPARLRGPCRLALAVDLGVREQDRLPLSKTRSYLGRDVTLLHNTGRVDFAAALLQYLKSL</sequence>
<dbReference type="InterPro" id="IPR011104">
    <property type="entry name" value="Hpr_kin/Pase_C"/>
</dbReference>
<keyword evidence="2" id="KW-0808">Transferase</keyword>
<dbReference type="SUPFAM" id="SSF53795">
    <property type="entry name" value="PEP carboxykinase-like"/>
    <property type="match status" value="1"/>
</dbReference>
<feature type="domain" description="HPr kinase/phosphorylase C-terminal" evidence="1">
    <location>
        <begin position="2"/>
        <end position="80"/>
    </location>
</feature>
<dbReference type="RefSeq" id="WP_146362734.1">
    <property type="nucleotide sequence ID" value="NZ_CP042261.1"/>
</dbReference>
<evidence type="ECO:0000313" key="2">
    <source>
        <dbReference type="EMBL" id="QDY68270.1"/>
    </source>
</evidence>
<dbReference type="Proteomes" id="UP000318483">
    <property type="component" value="Chromosome"/>
</dbReference>
<evidence type="ECO:0000313" key="3">
    <source>
        <dbReference type="Proteomes" id="UP000318483"/>
    </source>
</evidence>
<dbReference type="AlphaFoldDB" id="A0A5B8J211"/>
<dbReference type="InterPro" id="IPR027417">
    <property type="entry name" value="P-loop_NTPase"/>
</dbReference>
<protein>
    <submittedName>
        <fullName evidence="2">Serine kinase</fullName>
    </submittedName>
</protein>
<organism evidence="2 3">
    <name type="scientific">Qingshengfaniella alkalisoli</name>
    <dbReference type="NCBI Taxonomy" id="2599296"/>
    <lineage>
        <taxon>Bacteria</taxon>
        <taxon>Pseudomonadati</taxon>
        <taxon>Pseudomonadota</taxon>
        <taxon>Alphaproteobacteria</taxon>
        <taxon>Rhodobacterales</taxon>
        <taxon>Paracoccaceae</taxon>
        <taxon>Qingshengfaniella</taxon>
    </lineage>
</organism>
<reference evidence="2 3" key="1">
    <citation type="submission" date="2019-07" db="EMBL/GenBank/DDBJ databases">
        <title>Litoreibacter alkalisoli sp. nov., isolated from saline-alkaline soil.</title>
        <authorList>
            <person name="Wang S."/>
            <person name="Xu L."/>
            <person name="Xing Y.-T."/>
            <person name="Sun J.-Q."/>
        </authorList>
    </citation>
    <scope>NUCLEOTIDE SEQUENCE [LARGE SCALE GENOMIC DNA]</scope>
    <source>
        <strain evidence="2 3">LN3S51</strain>
    </source>
</reference>